<protein>
    <submittedName>
        <fullName evidence="4">Methylaspartate mutase E chain</fullName>
        <ecNumber evidence="4">5.4.99.1</ecNumber>
    </submittedName>
</protein>
<dbReference type="Pfam" id="PF06368">
    <property type="entry name" value="Met_asp_mut_E"/>
    <property type="match status" value="1"/>
</dbReference>
<dbReference type="InterPro" id="IPR014714">
    <property type="entry name" value="Glu_mut_E_C_dom_sf"/>
</dbReference>
<keyword evidence="2 4" id="KW-0413">Isomerase</keyword>
<reference evidence="4" key="1">
    <citation type="submission" date="2016-10" db="EMBL/GenBank/DDBJ databases">
        <title>Sequence of Gallionella enrichment culture.</title>
        <authorList>
            <person name="Poehlein A."/>
            <person name="Muehling M."/>
            <person name="Daniel R."/>
        </authorList>
    </citation>
    <scope>NUCLEOTIDE SEQUENCE</scope>
</reference>
<dbReference type="GO" id="GO:0050097">
    <property type="term" value="F:methylaspartate mutase activity"/>
    <property type="evidence" value="ECO:0007669"/>
    <property type="project" value="UniProtKB-EC"/>
</dbReference>
<keyword evidence="1" id="KW-0846">Cobalamin</keyword>
<comment type="caution">
    <text evidence="4">The sequence shown here is derived from an EMBL/GenBank/DDBJ whole genome shotgun (WGS) entry which is preliminary data.</text>
</comment>
<evidence type="ECO:0000313" key="4">
    <source>
        <dbReference type="EMBL" id="OIQ91700.1"/>
    </source>
</evidence>
<evidence type="ECO:0000256" key="3">
    <source>
        <dbReference type="ARBA" id="ARBA00023285"/>
    </source>
</evidence>
<accession>A0A1J5RHX0</accession>
<sequence>MNDSATEDLAKRPLTEAEIPGDEFARLRRENLARWPTGTAVDLDQAVAYHRALPPHKQLAKAMRDAHAQRRCLTQPRGGFGTLAMQKALMLTLDREGLADIVPTTTDSYTRNEQFAAAQKGVDESERLGRSLLNGFPIVNYGIEACRELVEAIEKPAIMLTGTSMPRLTGEIGFAAGYTGYLGSGIAYTTSYIKEMSIEEGIRNYQYLDRLAALYGEHGVELHRRQPGFLTGTNIPPCIAIAIGVLDCLLAAAQGVRHYGIELAQTLHLIQDAAAIAVCESITQEYLRRKGHDEVFTPVTSLHWMGAWPHDEAQCATLVSYGGTLAAIGGAVSVTTKSTHEAIGIPTPQANAEGLRMTRMAIYLARGIRLDGMPEYEREKALIGREVHAIVDKVLEMGDGDTALGTVRAFAAGVLDVPWSPNRHVKSRVIAARDAQGYLRILDAAALPLPADVLEVHEAGLRQRAAIEKVPYNYELAVQSVYELSEPLSRLLPTRGKPQI</sequence>
<dbReference type="EC" id="5.4.99.1" evidence="4"/>
<dbReference type="GO" id="GO:0031419">
    <property type="term" value="F:cobalamin binding"/>
    <property type="evidence" value="ECO:0007669"/>
    <property type="project" value="UniProtKB-KW"/>
</dbReference>
<dbReference type="InterPro" id="IPR006396">
    <property type="entry name" value="Glu_mut_E"/>
</dbReference>
<keyword evidence="3" id="KW-0170">Cobalt</keyword>
<evidence type="ECO:0000256" key="2">
    <source>
        <dbReference type="ARBA" id="ARBA00023235"/>
    </source>
</evidence>
<dbReference type="PIRSF" id="PIRSF001495">
    <property type="entry name" value="Met_asp_mut_epsi"/>
    <property type="match status" value="1"/>
</dbReference>
<name>A0A1J5RHX0_9ZZZZ</name>
<organism evidence="4">
    <name type="scientific">mine drainage metagenome</name>
    <dbReference type="NCBI Taxonomy" id="410659"/>
    <lineage>
        <taxon>unclassified sequences</taxon>
        <taxon>metagenomes</taxon>
        <taxon>ecological metagenomes</taxon>
    </lineage>
</organism>
<dbReference type="InterPro" id="IPR016176">
    <property type="entry name" value="Cbl-dep_enz_cat"/>
</dbReference>
<dbReference type="SUPFAM" id="SSF51703">
    <property type="entry name" value="Cobalamin (vitamin B12)-dependent enzymes"/>
    <property type="match status" value="1"/>
</dbReference>
<dbReference type="GO" id="GO:0019670">
    <property type="term" value="P:anaerobic L-glutamate catabolic process"/>
    <property type="evidence" value="ECO:0007669"/>
    <property type="project" value="InterPro"/>
</dbReference>
<dbReference type="AlphaFoldDB" id="A0A1J5RHX0"/>
<gene>
    <name evidence="4" type="primary">glmE</name>
    <name evidence="4" type="ORF">GALL_263960</name>
</gene>
<dbReference type="Gene3D" id="3.90.970.10">
    <property type="match status" value="1"/>
</dbReference>
<dbReference type="NCBIfam" id="TIGR01503">
    <property type="entry name" value="MthylAspMut_E"/>
    <property type="match status" value="1"/>
</dbReference>
<dbReference type="Gene3D" id="3.20.20.240">
    <property type="entry name" value="Methylmalonyl-CoA mutase"/>
    <property type="match status" value="1"/>
</dbReference>
<proteinExistence type="predicted"/>
<evidence type="ECO:0000256" key="1">
    <source>
        <dbReference type="ARBA" id="ARBA00022628"/>
    </source>
</evidence>
<dbReference type="EMBL" id="MLJW01000252">
    <property type="protein sequence ID" value="OIQ91700.1"/>
    <property type="molecule type" value="Genomic_DNA"/>
</dbReference>